<sequence length="401" mass="44479">MRISGRMIATLSISLTLLSTSVVAQAETSNDSLENTKQKLEQNEEKIIEKQKEQQSANDAINNIQGELQSLEEIIHNNQAELTSIEHKMETTYQLIEQKKEEIIILQDKTFERQKVMEKRFISLQHHDRTNLVIDTLINSESITNFVERIGAVATLLNADKELLDQQQVDLKQIEDDKKEIDEQEKQLASQQESLITKQDDLQQNIQKRNESLLAMEKSYQSLSKEVTLANQEKASIESQLSAIQTTIKNEQAAEKERAAKVAAAKKKEAIIVTQAPVQAPAKAQTVAAKPAKKESNSTNQEKPSQGRQLYVSATAYSHEDTASDITAAGYNIKKNANMKLIAVDPAIIPLGTKVWVEGYGVAIAGDTGGAIIGHKIDVLMPSSAQAIAWGRKTVKIEILD</sequence>
<evidence type="ECO:0000256" key="2">
    <source>
        <dbReference type="SAM" id="Coils"/>
    </source>
</evidence>
<feature type="region of interest" description="Disordered" evidence="3">
    <location>
        <begin position="286"/>
        <end position="307"/>
    </location>
</feature>
<dbReference type="PANTHER" id="PTHR39160">
    <property type="entry name" value="CELL WALL-BINDING PROTEIN YOCH"/>
    <property type="match status" value="1"/>
</dbReference>
<dbReference type="PANTHER" id="PTHR39160:SF6">
    <property type="entry name" value="CELL WALL-BINDING PROTEIN YOCH"/>
    <property type="match status" value="1"/>
</dbReference>
<dbReference type="Pfam" id="PF24568">
    <property type="entry name" value="CC_PcsB"/>
    <property type="match status" value="1"/>
</dbReference>
<feature type="compositionally biased region" description="Polar residues" evidence="3">
    <location>
        <begin position="297"/>
        <end position="307"/>
    </location>
</feature>
<keyword evidence="8" id="KW-1185">Reference proteome</keyword>
<evidence type="ECO:0000259" key="6">
    <source>
        <dbReference type="Pfam" id="PF24568"/>
    </source>
</evidence>
<dbReference type="Gene3D" id="6.10.250.3150">
    <property type="match status" value="1"/>
</dbReference>
<feature type="coiled-coil region" evidence="2">
    <location>
        <begin position="23"/>
        <end position="88"/>
    </location>
</feature>
<evidence type="ECO:0000256" key="4">
    <source>
        <dbReference type="SAM" id="SignalP"/>
    </source>
</evidence>
<organism evidence="7 8">
    <name type="scientific">Metabacillus herbersteinensis</name>
    <dbReference type="NCBI Taxonomy" id="283816"/>
    <lineage>
        <taxon>Bacteria</taxon>
        <taxon>Bacillati</taxon>
        <taxon>Bacillota</taxon>
        <taxon>Bacilli</taxon>
        <taxon>Bacillales</taxon>
        <taxon>Bacillaceae</taxon>
        <taxon>Metabacillus</taxon>
    </lineage>
</organism>
<gene>
    <name evidence="7" type="ORF">ACFFIX_20020</name>
</gene>
<reference evidence="7 8" key="1">
    <citation type="submission" date="2024-09" db="EMBL/GenBank/DDBJ databases">
        <authorList>
            <person name="Sun Q."/>
            <person name="Mori K."/>
        </authorList>
    </citation>
    <scope>NUCLEOTIDE SEQUENCE [LARGE SCALE GENOMIC DNA]</scope>
    <source>
        <strain evidence="7 8">CCM 7228</strain>
    </source>
</reference>
<dbReference type="Proteomes" id="UP001589854">
    <property type="component" value="Unassembled WGS sequence"/>
</dbReference>
<dbReference type="InterPro" id="IPR057309">
    <property type="entry name" value="PcsB_CC"/>
</dbReference>
<accession>A0ABV6GJ02</accession>
<dbReference type="InterPro" id="IPR051933">
    <property type="entry name" value="Resuscitation_pf_RpfB"/>
</dbReference>
<dbReference type="InterPro" id="IPR059180">
    <property type="entry name" value="3D_YorM"/>
</dbReference>
<feature type="signal peptide" evidence="4">
    <location>
        <begin position="1"/>
        <end position="26"/>
    </location>
</feature>
<evidence type="ECO:0000313" key="7">
    <source>
        <dbReference type="EMBL" id="MFC0273683.1"/>
    </source>
</evidence>
<keyword evidence="2" id="KW-0175">Coiled coil</keyword>
<dbReference type="Pfam" id="PF06725">
    <property type="entry name" value="3D"/>
    <property type="match status" value="1"/>
</dbReference>
<comment type="caution">
    <text evidence="7">The sequence shown here is derived from an EMBL/GenBank/DDBJ whole genome shotgun (WGS) entry which is preliminary data.</text>
</comment>
<dbReference type="InterPro" id="IPR036908">
    <property type="entry name" value="RlpA-like_sf"/>
</dbReference>
<evidence type="ECO:0000256" key="1">
    <source>
        <dbReference type="ARBA" id="ARBA00022729"/>
    </source>
</evidence>
<protein>
    <submittedName>
        <fullName evidence="7">3D domain-containing protein</fullName>
    </submittedName>
</protein>
<feature type="domain" description="Peptidoglycan hydrolase PcsB coiled-coil" evidence="6">
    <location>
        <begin position="105"/>
        <end position="176"/>
    </location>
</feature>
<evidence type="ECO:0000313" key="8">
    <source>
        <dbReference type="Proteomes" id="UP001589854"/>
    </source>
</evidence>
<proteinExistence type="predicted"/>
<feature type="chain" id="PRO_5046948603" evidence="4">
    <location>
        <begin position="27"/>
        <end position="401"/>
    </location>
</feature>
<dbReference type="InterPro" id="IPR010611">
    <property type="entry name" value="3D_dom"/>
</dbReference>
<dbReference type="EMBL" id="JBHLVO010000023">
    <property type="protein sequence ID" value="MFC0273683.1"/>
    <property type="molecule type" value="Genomic_DNA"/>
</dbReference>
<dbReference type="CDD" id="cd14667">
    <property type="entry name" value="3D_containing_proteins"/>
    <property type="match status" value="1"/>
</dbReference>
<feature type="coiled-coil region" evidence="2">
    <location>
        <begin position="157"/>
        <end position="240"/>
    </location>
</feature>
<evidence type="ECO:0000259" key="5">
    <source>
        <dbReference type="Pfam" id="PF06725"/>
    </source>
</evidence>
<keyword evidence="1 4" id="KW-0732">Signal</keyword>
<feature type="domain" description="3D" evidence="5">
    <location>
        <begin position="342"/>
        <end position="400"/>
    </location>
</feature>
<dbReference type="RefSeq" id="WP_378937234.1">
    <property type="nucleotide sequence ID" value="NZ_JBHLVO010000023.1"/>
</dbReference>
<dbReference type="SUPFAM" id="SSF50685">
    <property type="entry name" value="Barwin-like endoglucanases"/>
    <property type="match status" value="1"/>
</dbReference>
<evidence type="ECO:0000256" key="3">
    <source>
        <dbReference type="SAM" id="MobiDB-lite"/>
    </source>
</evidence>
<name>A0ABV6GJ02_9BACI</name>